<gene>
    <name evidence="3" type="ORF">PHAECO_LOCUS5523</name>
</gene>
<feature type="compositionally biased region" description="Basic and acidic residues" evidence="2">
    <location>
        <begin position="725"/>
        <end position="743"/>
    </location>
</feature>
<evidence type="ECO:0000313" key="4">
    <source>
        <dbReference type="Proteomes" id="UP001153737"/>
    </source>
</evidence>
<keyword evidence="1" id="KW-0175">Coiled coil</keyword>
<evidence type="ECO:0000313" key="3">
    <source>
        <dbReference type="EMBL" id="CAG9818384.1"/>
    </source>
</evidence>
<dbReference type="InterPro" id="IPR056852">
    <property type="entry name" value="AK17A/B"/>
</dbReference>
<feature type="compositionally biased region" description="Low complexity" evidence="2">
    <location>
        <begin position="441"/>
        <end position="454"/>
    </location>
</feature>
<organism evidence="3 4">
    <name type="scientific">Phaedon cochleariae</name>
    <name type="common">Mustard beetle</name>
    <dbReference type="NCBI Taxonomy" id="80249"/>
    <lineage>
        <taxon>Eukaryota</taxon>
        <taxon>Metazoa</taxon>
        <taxon>Ecdysozoa</taxon>
        <taxon>Arthropoda</taxon>
        <taxon>Hexapoda</taxon>
        <taxon>Insecta</taxon>
        <taxon>Pterygota</taxon>
        <taxon>Neoptera</taxon>
        <taxon>Endopterygota</taxon>
        <taxon>Coleoptera</taxon>
        <taxon>Polyphaga</taxon>
        <taxon>Cucujiformia</taxon>
        <taxon>Chrysomeloidea</taxon>
        <taxon>Chrysomelidae</taxon>
        <taxon>Chrysomelinae</taxon>
        <taxon>Chrysomelini</taxon>
        <taxon>Phaedon</taxon>
    </lineage>
</organism>
<feature type="compositionally biased region" description="Basic residues" evidence="2">
    <location>
        <begin position="605"/>
        <end position="641"/>
    </location>
</feature>
<evidence type="ECO:0000256" key="1">
    <source>
        <dbReference type="SAM" id="Coils"/>
    </source>
</evidence>
<feature type="compositionally biased region" description="Basic residues" evidence="2">
    <location>
        <begin position="531"/>
        <end position="541"/>
    </location>
</feature>
<dbReference type="OrthoDB" id="1918237at2759"/>
<sequence>MTLKSYTCSNTSDLVPLYLPQQLYLKPIARLNMSLQLPNVKKLGKSVSHWEIMDKIRALVKPDEFTILKVTKTTLEFVRFEGEIETKDRLQRVVSKIDNKMIKLKDFSEMMRIRAAEWKSDFPNRRIWDDFFSNAKNMDEMKPGERPDTIHIYNLPSRWFIPYHQSGEEDITPSEKLFYRVFEKFGNIRYVDIPTCDPYRKKMKDAISGLKHSTFENTEFFEGYVQFKDYMGFVKAMDALRDMKIVHKEDDGATEVNMKVEFDKTKHLSEASLRRREIVRDRLVRKAREKEEKDRAELEEKKRQEELERQKELDVIEQKKLRRKLREEKRKVKILEKLEISGTDEINEKIAKEEKKLMRVQRKLEAIRLVEELFRRIKEKNPENVQLYDNMPNPAHDELRRFKNTSELEVLTQRERLHDALKGRVMLKTILSEGQRTRRYSSSSSDSNFSIDSSVQRQRPRSPTLEKYPELLYDPNWLGYQYHFPPGPMYPQYPQYQDIFSVMRGGFQPRGRPFPRYPGMPGPSRGGYNNNRRRGNYHPRNRGGYPRGGGNPRPYHRDLEEQYQRYFDKFLDEHDDRGRSYSPRRRSRSGSRRRSRSRSRDDRSRSRHDRSRSRSRRSRSRRSRSRSYRSRSRSRGRSKKSYSRERSRSKSSRNKKSRRSRSRSKTREKSHRSRSRTKEKSSKSEEIPGDKSKSREKSVDSSTFMTPKQLLKQRRDRSKSWSLPKEGEEAKDRSWSKSPERKK</sequence>
<dbReference type="PANTHER" id="PTHR12484:SF4">
    <property type="entry name" value="A-KINASE ANCHOR PROTEIN 17A"/>
    <property type="match status" value="1"/>
</dbReference>
<dbReference type="AlphaFoldDB" id="A0A9N9SG44"/>
<dbReference type="Proteomes" id="UP001153737">
    <property type="component" value="Chromosome 17"/>
</dbReference>
<reference evidence="3" key="1">
    <citation type="submission" date="2022-01" db="EMBL/GenBank/DDBJ databases">
        <authorList>
            <person name="King R."/>
        </authorList>
    </citation>
    <scope>NUCLEOTIDE SEQUENCE</scope>
</reference>
<proteinExistence type="predicted"/>
<feature type="compositionally biased region" description="Basic residues" evidence="2">
    <location>
        <begin position="582"/>
        <end position="597"/>
    </location>
</feature>
<dbReference type="EMBL" id="OU896723">
    <property type="protein sequence ID" value="CAG9818384.1"/>
    <property type="molecule type" value="Genomic_DNA"/>
</dbReference>
<reference evidence="3" key="2">
    <citation type="submission" date="2022-10" db="EMBL/GenBank/DDBJ databases">
        <authorList>
            <consortium name="ENA_rothamsted_submissions"/>
            <consortium name="culmorum"/>
            <person name="King R."/>
        </authorList>
    </citation>
    <scope>NUCLEOTIDE SEQUENCE</scope>
</reference>
<evidence type="ECO:0008006" key="5">
    <source>
        <dbReference type="Google" id="ProtNLM"/>
    </source>
</evidence>
<feature type="region of interest" description="Disordered" evidence="2">
    <location>
        <begin position="510"/>
        <end position="556"/>
    </location>
</feature>
<feature type="compositionally biased region" description="Basic and acidic residues" evidence="2">
    <location>
        <begin position="676"/>
        <end position="699"/>
    </location>
</feature>
<evidence type="ECO:0000256" key="2">
    <source>
        <dbReference type="SAM" id="MobiDB-lite"/>
    </source>
</evidence>
<dbReference type="Pfam" id="PF25015">
    <property type="entry name" value="RBD_AKAP-17A"/>
    <property type="match status" value="1"/>
</dbReference>
<feature type="region of interest" description="Disordered" evidence="2">
    <location>
        <begin position="434"/>
        <end position="466"/>
    </location>
</feature>
<dbReference type="PANTHER" id="PTHR12484">
    <property type="entry name" value="B-LYMPHOCYTE ANTIGEN-RELATED"/>
    <property type="match status" value="1"/>
</dbReference>
<feature type="coiled-coil region" evidence="1">
    <location>
        <begin position="284"/>
        <end position="370"/>
    </location>
</feature>
<feature type="compositionally biased region" description="Basic residues" evidence="2">
    <location>
        <begin position="649"/>
        <end position="675"/>
    </location>
</feature>
<keyword evidence="4" id="KW-1185">Reference proteome</keyword>
<accession>A0A9N9SG44</accession>
<feature type="region of interest" description="Disordered" evidence="2">
    <location>
        <begin position="571"/>
        <end position="743"/>
    </location>
</feature>
<protein>
    <recommendedName>
        <fullName evidence="5">A-kinase anchor protein 17A</fullName>
    </recommendedName>
</protein>
<name>A0A9N9SG44_PHACE</name>